<dbReference type="InterPro" id="IPR003594">
    <property type="entry name" value="HATPase_dom"/>
</dbReference>
<evidence type="ECO:0000256" key="7">
    <source>
        <dbReference type="ARBA" id="ARBA00022840"/>
    </source>
</evidence>
<feature type="domain" description="Histidine kinase" evidence="9">
    <location>
        <begin position="1"/>
        <end position="106"/>
    </location>
</feature>
<dbReference type="PROSITE" id="PS50109">
    <property type="entry name" value="HIS_KIN"/>
    <property type="match status" value="1"/>
</dbReference>
<evidence type="ECO:0000256" key="3">
    <source>
        <dbReference type="ARBA" id="ARBA00022553"/>
    </source>
</evidence>
<dbReference type="EC" id="2.7.13.3" evidence="2"/>
<proteinExistence type="predicted"/>
<dbReference type="PANTHER" id="PTHR43065">
    <property type="entry name" value="SENSOR HISTIDINE KINASE"/>
    <property type="match status" value="1"/>
</dbReference>
<dbReference type="GO" id="GO:0004673">
    <property type="term" value="F:protein histidine kinase activity"/>
    <property type="evidence" value="ECO:0007669"/>
    <property type="project" value="UniProtKB-EC"/>
</dbReference>
<keyword evidence="3" id="KW-0597">Phosphoprotein</keyword>
<evidence type="ECO:0000256" key="1">
    <source>
        <dbReference type="ARBA" id="ARBA00000085"/>
    </source>
</evidence>
<comment type="catalytic activity">
    <reaction evidence="1">
        <text>ATP + protein L-histidine = ADP + protein N-phospho-L-histidine.</text>
        <dbReference type="EC" id="2.7.13.3"/>
    </reaction>
</comment>
<dbReference type="SMART" id="SM00387">
    <property type="entry name" value="HATPase_c"/>
    <property type="match status" value="1"/>
</dbReference>
<dbReference type="STRING" id="419481.SAMN05216233_102407"/>
<evidence type="ECO:0000256" key="4">
    <source>
        <dbReference type="ARBA" id="ARBA00022679"/>
    </source>
</evidence>
<dbReference type="Proteomes" id="UP000198870">
    <property type="component" value="Unassembled WGS sequence"/>
</dbReference>
<dbReference type="RefSeq" id="WP_092208941.1">
    <property type="nucleotide sequence ID" value="NZ_FMUX01000002.1"/>
</dbReference>
<keyword evidence="6 10" id="KW-0418">Kinase</keyword>
<dbReference type="OrthoDB" id="9797586at2"/>
<dbReference type="PANTHER" id="PTHR43065:SF10">
    <property type="entry name" value="PEROXIDE STRESS-ACTIVATED HISTIDINE KINASE MAK3"/>
    <property type="match status" value="1"/>
</dbReference>
<evidence type="ECO:0000256" key="5">
    <source>
        <dbReference type="ARBA" id="ARBA00022741"/>
    </source>
</evidence>
<dbReference type="GO" id="GO:0005524">
    <property type="term" value="F:ATP binding"/>
    <property type="evidence" value="ECO:0007669"/>
    <property type="project" value="UniProtKB-KW"/>
</dbReference>
<evidence type="ECO:0000256" key="6">
    <source>
        <dbReference type="ARBA" id="ARBA00022777"/>
    </source>
</evidence>
<dbReference type="SUPFAM" id="SSF55874">
    <property type="entry name" value="ATPase domain of HSP90 chaperone/DNA topoisomerase II/histidine kinase"/>
    <property type="match status" value="1"/>
</dbReference>
<accession>A0A1G5C6P6</accession>
<dbReference type="Pfam" id="PF02518">
    <property type="entry name" value="HATPase_c"/>
    <property type="match status" value="1"/>
</dbReference>
<dbReference type="Gene3D" id="3.30.565.10">
    <property type="entry name" value="Histidine kinase-like ATPase, C-terminal domain"/>
    <property type="match status" value="1"/>
</dbReference>
<keyword evidence="4" id="KW-0808">Transferase</keyword>
<evidence type="ECO:0000256" key="2">
    <source>
        <dbReference type="ARBA" id="ARBA00012438"/>
    </source>
</evidence>
<reference evidence="10 11" key="1">
    <citation type="submission" date="2016-10" db="EMBL/GenBank/DDBJ databases">
        <authorList>
            <person name="de Groot N.N."/>
        </authorList>
    </citation>
    <scope>NUCLEOTIDE SEQUENCE [LARGE SCALE GENOMIC DNA]</scope>
    <source>
        <strain evidence="10 11">AA1</strain>
    </source>
</reference>
<keyword evidence="8" id="KW-0902">Two-component regulatory system</keyword>
<protein>
    <recommendedName>
        <fullName evidence="2">histidine kinase</fullName>
        <ecNumber evidence="2">2.7.13.3</ecNumber>
    </recommendedName>
</protein>
<evidence type="ECO:0000313" key="10">
    <source>
        <dbReference type="EMBL" id="SCX97954.1"/>
    </source>
</evidence>
<dbReference type="GO" id="GO:0000160">
    <property type="term" value="P:phosphorelay signal transduction system"/>
    <property type="evidence" value="ECO:0007669"/>
    <property type="project" value="UniProtKB-KW"/>
</dbReference>
<name>A0A1G5C6P6_9BACT</name>
<evidence type="ECO:0000313" key="11">
    <source>
        <dbReference type="Proteomes" id="UP000198870"/>
    </source>
</evidence>
<sequence>MNELSLYVLDILGNSVRAGARKVSLTITESRRENVYRMVFEDDGKGMSPELLEEVFSPWVTTRKERRIGLGLSLLKQGAQQCGGDLVIDSAPGEGTTVTVAFEYAHLDRPVAGDIAGSIVMTAASAPEIDFFYTHTTDVGVYRFNTVEVNEALGGVSMTNPSIMRAVQEMIRENLDEISAGMDERLVFHNDMI</sequence>
<evidence type="ECO:0000259" key="9">
    <source>
        <dbReference type="PROSITE" id="PS50109"/>
    </source>
</evidence>
<dbReference type="EMBL" id="FMUX01000002">
    <property type="protein sequence ID" value="SCX97954.1"/>
    <property type="molecule type" value="Genomic_DNA"/>
</dbReference>
<dbReference type="InterPro" id="IPR004358">
    <property type="entry name" value="Sig_transdc_His_kin-like_C"/>
</dbReference>
<keyword evidence="11" id="KW-1185">Reference proteome</keyword>
<keyword evidence="7" id="KW-0067">ATP-binding</keyword>
<dbReference type="AlphaFoldDB" id="A0A1G5C6P6"/>
<evidence type="ECO:0000256" key="8">
    <source>
        <dbReference type="ARBA" id="ARBA00023012"/>
    </source>
</evidence>
<dbReference type="InterPro" id="IPR036890">
    <property type="entry name" value="HATPase_C_sf"/>
</dbReference>
<dbReference type="PRINTS" id="PR00344">
    <property type="entry name" value="BCTRLSENSOR"/>
</dbReference>
<gene>
    <name evidence="10" type="ORF">SAMN05216233_102407</name>
</gene>
<dbReference type="InterPro" id="IPR005467">
    <property type="entry name" value="His_kinase_dom"/>
</dbReference>
<keyword evidence="5" id="KW-0547">Nucleotide-binding</keyword>
<organism evidence="10 11">
    <name type="scientific">Desulfoluna spongiiphila</name>
    <dbReference type="NCBI Taxonomy" id="419481"/>
    <lineage>
        <taxon>Bacteria</taxon>
        <taxon>Pseudomonadati</taxon>
        <taxon>Thermodesulfobacteriota</taxon>
        <taxon>Desulfobacteria</taxon>
        <taxon>Desulfobacterales</taxon>
        <taxon>Desulfolunaceae</taxon>
        <taxon>Desulfoluna</taxon>
    </lineage>
</organism>